<organism evidence="1 2">
    <name type="scientific">Staphylococcus pasteuri_A</name>
    <dbReference type="NCBI Taxonomy" id="3062664"/>
    <lineage>
        <taxon>Bacteria</taxon>
        <taxon>Bacillati</taxon>
        <taxon>Bacillota</taxon>
        <taxon>Bacilli</taxon>
        <taxon>Bacillales</taxon>
        <taxon>Staphylococcaceae</taxon>
        <taxon>Staphylococcus</taxon>
    </lineage>
</organism>
<dbReference type="PANTHER" id="PTHR38605:SF1">
    <property type="entry name" value="ATPASE"/>
    <property type="match status" value="1"/>
</dbReference>
<dbReference type="EMBL" id="JAUOQO010001013">
    <property type="protein sequence ID" value="MDO6575647.1"/>
    <property type="molecule type" value="Genomic_DNA"/>
</dbReference>
<dbReference type="PANTHER" id="PTHR38605">
    <property type="entry name" value="ATPASE-RELATED"/>
    <property type="match status" value="1"/>
</dbReference>
<reference evidence="1" key="1">
    <citation type="submission" date="2023-07" db="EMBL/GenBank/DDBJ databases">
        <title>Genome content predicts the carbon catabolic preferences of heterotrophic bacteria.</title>
        <authorList>
            <person name="Gralka M."/>
        </authorList>
    </citation>
    <scope>NUCLEOTIDE SEQUENCE</scope>
    <source>
        <strain evidence="1">E2R20</strain>
    </source>
</reference>
<keyword evidence="2" id="KW-1185">Reference proteome</keyword>
<evidence type="ECO:0000313" key="2">
    <source>
        <dbReference type="Proteomes" id="UP001170310"/>
    </source>
</evidence>
<name>A0AAW7YVB9_9STAP</name>
<dbReference type="AlphaFoldDB" id="A0AAW7YVB9"/>
<protein>
    <submittedName>
        <fullName evidence="1">YcjX family protein</fullName>
    </submittedName>
</protein>
<dbReference type="InterPro" id="IPR007413">
    <property type="entry name" value="YcjX-like"/>
</dbReference>
<feature type="non-terminal residue" evidence="1">
    <location>
        <position position="77"/>
    </location>
</feature>
<evidence type="ECO:0000313" key="1">
    <source>
        <dbReference type="EMBL" id="MDO6575647.1"/>
    </source>
</evidence>
<proteinExistence type="predicted"/>
<gene>
    <name evidence="1" type="ORF">Q4528_16180</name>
</gene>
<dbReference type="RefSeq" id="WP_303522804.1">
    <property type="nucleotide sequence ID" value="NZ_JAUOQO010001013.1"/>
</dbReference>
<sequence>VNLLGEVVAEGKRHVKFEGINTEIMALASIKATQTGKAQLNGHTINAIKGILQNDVDSQQLTTLFPGEVPASLPKHT</sequence>
<dbReference type="Pfam" id="PF04317">
    <property type="entry name" value="DUF463"/>
    <property type="match status" value="1"/>
</dbReference>
<accession>A0AAW7YVB9</accession>
<feature type="non-terminal residue" evidence="1">
    <location>
        <position position="1"/>
    </location>
</feature>
<comment type="caution">
    <text evidence="1">The sequence shown here is derived from an EMBL/GenBank/DDBJ whole genome shotgun (WGS) entry which is preliminary data.</text>
</comment>
<dbReference type="Proteomes" id="UP001170310">
    <property type="component" value="Unassembled WGS sequence"/>
</dbReference>